<keyword evidence="2 4" id="KW-0560">Oxidoreductase</keyword>
<feature type="domain" description="D-isomer specific 2-hydroxyacid dehydrogenase NAD-binding" evidence="6">
    <location>
        <begin position="115"/>
        <end position="310"/>
    </location>
</feature>
<dbReference type="SUPFAM" id="SSF52283">
    <property type="entry name" value="Formate/glycerate dehydrogenase catalytic domain-like"/>
    <property type="match status" value="1"/>
</dbReference>
<feature type="domain" description="D-isomer specific 2-hydroxyacid dehydrogenase catalytic" evidence="5">
    <location>
        <begin position="50"/>
        <end position="340"/>
    </location>
</feature>
<gene>
    <name evidence="7" type="ORF">UY92_C0002G0042</name>
</gene>
<accession>A0A0G1YI73</accession>
<dbReference type="GO" id="GO:0051287">
    <property type="term" value="F:NAD binding"/>
    <property type="evidence" value="ECO:0007669"/>
    <property type="project" value="InterPro"/>
</dbReference>
<dbReference type="Pfam" id="PF02826">
    <property type="entry name" value="2-Hacid_dh_C"/>
    <property type="match status" value="1"/>
</dbReference>
<dbReference type="InterPro" id="IPR006139">
    <property type="entry name" value="D-isomer_2_OHA_DH_cat_dom"/>
</dbReference>
<reference evidence="7 8" key="1">
    <citation type="journal article" date="2015" name="Nature">
        <title>rRNA introns, odd ribosomes, and small enigmatic genomes across a large radiation of phyla.</title>
        <authorList>
            <person name="Brown C.T."/>
            <person name="Hug L.A."/>
            <person name="Thomas B.C."/>
            <person name="Sharon I."/>
            <person name="Castelle C.J."/>
            <person name="Singh A."/>
            <person name="Wilkins M.J."/>
            <person name="Williams K.H."/>
            <person name="Banfield J.F."/>
        </authorList>
    </citation>
    <scope>NUCLEOTIDE SEQUENCE [LARGE SCALE GENOMIC DNA]</scope>
</reference>
<keyword evidence="3" id="KW-0520">NAD</keyword>
<dbReference type="PATRIC" id="fig|1619044.3.peg.154"/>
<evidence type="ECO:0000256" key="2">
    <source>
        <dbReference type="ARBA" id="ARBA00023002"/>
    </source>
</evidence>
<evidence type="ECO:0000256" key="3">
    <source>
        <dbReference type="ARBA" id="ARBA00023027"/>
    </source>
</evidence>
<evidence type="ECO:0000259" key="6">
    <source>
        <dbReference type="Pfam" id="PF02826"/>
    </source>
</evidence>
<dbReference type="PROSITE" id="PS00670">
    <property type="entry name" value="D_2_HYDROXYACID_DH_2"/>
    <property type="match status" value="1"/>
</dbReference>
<dbReference type="GO" id="GO:0008720">
    <property type="term" value="F:D-lactate dehydrogenase (NAD+) activity"/>
    <property type="evidence" value="ECO:0007669"/>
    <property type="project" value="TreeGrafter"/>
</dbReference>
<proteinExistence type="inferred from homology"/>
<name>A0A0G1YI73_9BACT</name>
<dbReference type="EMBL" id="LCRX01000002">
    <property type="protein sequence ID" value="KKW42925.1"/>
    <property type="molecule type" value="Genomic_DNA"/>
</dbReference>
<evidence type="ECO:0000313" key="8">
    <source>
        <dbReference type="Proteomes" id="UP000033870"/>
    </source>
</evidence>
<comment type="caution">
    <text evidence="7">The sequence shown here is derived from an EMBL/GenBank/DDBJ whole genome shotgun (WGS) entry which is preliminary data.</text>
</comment>
<protein>
    <submittedName>
        <fullName evidence="7">Hydroxyacid dehydrogenase</fullName>
    </submittedName>
</protein>
<dbReference type="STRING" id="1619044.UY92_C0002G0042"/>
<dbReference type="InterPro" id="IPR029752">
    <property type="entry name" value="D-isomer_DH_CS1"/>
</dbReference>
<evidence type="ECO:0000256" key="4">
    <source>
        <dbReference type="RuleBase" id="RU003719"/>
    </source>
</evidence>
<evidence type="ECO:0000256" key="1">
    <source>
        <dbReference type="ARBA" id="ARBA00005854"/>
    </source>
</evidence>
<dbReference type="Proteomes" id="UP000033870">
    <property type="component" value="Unassembled WGS sequence"/>
</dbReference>
<evidence type="ECO:0000313" key="7">
    <source>
        <dbReference type="EMBL" id="KKW42925.1"/>
    </source>
</evidence>
<dbReference type="PANTHER" id="PTHR43026">
    <property type="entry name" value="2-HYDROXYACID DEHYDROGENASE HOMOLOG 1-RELATED"/>
    <property type="match status" value="1"/>
</dbReference>
<sequence length="343" mass="37621">MPRAAKKNQKPFALFFLSLTPDLTSYIKNQIKGLPHRIVPDVLTVDELDPKTEILGVFTDSKVTKDIFARLPRLKLVVTLSTGFDHIDLKEASRRGIPVCNVPTYGDYTVAQHALALILALSKKLFESVKRVKEGEYDYHGMRGFDLKGKTIGVVGTGHIGKQLIRLLAGFEMNIVAYDPFPDKKFAAERGFSYVPLSKLLGSADIITLHVPLLPATHHLIGKKNLKKIKPGAYIINTARGGLIDGATLLSGLQSGQIAGAGLDVLEDEEVMRDPVLIFGDKCDECTVKTSLMNSLLIDHPKTIVTPHNAFNTTEAIKRIIDTSIGNMRAFLAGNPTNNVSRR</sequence>
<comment type="similarity">
    <text evidence="1 4">Belongs to the D-isomer specific 2-hydroxyacid dehydrogenase family.</text>
</comment>
<dbReference type="PANTHER" id="PTHR43026:SF1">
    <property type="entry name" value="2-HYDROXYACID DEHYDROGENASE HOMOLOG 1-RELATED"/>
    <property type="match status" value="1"/>
</dbReference>
<dbReference type="InterPro" id="IPR006140">
    <property type="entry name" value="D-isomer_DH_NAD-bd"/>
</dbReference>
<dbReference type="InterPro" id="IPR036291">
    <property type="entry name" value="NAD(P)-bd_dom_sf"/>
</dbReference>
<dbReference type="InterPro" id="IPR058205">
    <property type="entry name" value="D-LDH-like"/>
</dbReference>
<dbReference type="AlphaFoldDB" id="A0A0G1YI73"/>
<dbReference type="Pfam" id="PF00389">
    <property type="entry name" value="2-Hacid_dh"/>
    <property type="match status" value="1"/>
</dbReference>
<organism evidence="7 8">
    <name type="scientific">Candidatus Magasanikbacteria bacterium GW2011_GWA2_56_11</name>
    <dbReference type="NCBI Taxonomy" id="1619044"/>
    <lineage>
        <taxon>Bacteria</taxon>
        <taxon>Candidatus Magasanikiibacteriota</taxon>
    </lineage>
</organism>
<dbReference type="InterPro" id="IPR029753">
    <property type="entry name" value="D-isomer_DH_CS"/>
</dbReference>
<evidence type="ECO:0000259" key="5">
    <source>
        <dbReference type="Pfam" id="PF00389"/>
    </source>
</evidence>
<dbReference type="PROSITE" id="PS00065">
    <property type="entry name" value="D_2_HYDROXYACID_DH_1"/>
    <property type="match status" value="1"/>
</dbReference>
<dbReference type="SUPFAM" id="SSF51735">
    <property type="entry name" value="NAD(P)-binding Rossmann-fold domains"/>
    <property type="match status" value="1"/>
</dbReference>
<dbReference type="Gene3D" id="3.40.50.720">
    <property type="entry name" value="NAD(P)-binding Rossmann-like Domain"/>
    <property type="match status" value="2"/>
</dbReference>